<name>A0A914VV32_9BILA</name>
<comment type="similarity">
    <text evidence="2">Belongs to the Mediator complex subunit 22 family.</text>
</comment>
<comment type="subcellular location">
    <subcellularLocation>
        <location evidence="1">Nucleus</location>
    </subcellularLocation>
</comment>
<sequence>MNSALGAAGSSGAAKKGDKAVLTKNLILKEYKQRLRDSVKSLNDNFQKIAAAGKVPADDNHKTNWSRMSEYYTANNEVNVRAALMVRAVDELLKLNADLKQFLILHDFTFVTNAIESAEASTNKRRAEADQRSSTFRSEIASESADIEKELTEGGFAPGAPY</sequence>
<evidence type="ECO:0000256" key="5">
    <source>
        <dbReference type="ARBA" id="ARBA00023163"/>
    </source>
</evidence>
<dbReference type="GO" id="GO:0003712">
    <property type="term" value="F:transcription coregulator activity"/>
    <property type="evidence" value="ECO:0007669"/>
    <property type="project" value="InterPro"/>
</dbReference>
<evidence type="ECO:0000313" key="10">
    <source>
        <dbReference type="Proteomes" id="UP000887566"/>
    </source>
</evidence>
<dbReference type="PANTHER" id="PTHR12434:SF6">
    <property type="entry name" value="MEDIATOR OF RNA POLYMERASE II TRANSCRIPTION SUBUNIT 22"/>
    <property type="match status" value="1"/>
</dbReference>
<evidence type="ECO:0000256" key="1">
    <source>
        <dbReference type="ARBA" id="ARBA00004123"/>
    </source>
</evidence>
<evidence type="ECO:0000256" key="4">
    <source>
        <dbReference type="ARBA" id="ARBA00023015"/>
    </source>
</evidence>
<reference evidence="11" key="1">
    <citation type="submission" date="2022-11" db="UniProtKB">
        <authorList>
            <consortium name="WormBaseParasite"/>
        </authorList>
    </citation>
    <scope>IDENTIFICATION</scope>
</reference>
<proteinExistence type="inferred from homology"/>
<feature type="region of interest" description="Disordered" evidence="9">
    <location>
        <begin position="120"/>
        <end position="162"/>
    </location>
</feature>
<evidence type="ECO:0000256" key="6">
    <source>
        <dbReference type="ARBA" id="ARBA00023242"/>
    </source>
</evidence>
<evidence type="ECO:0000256" key="3">
    <source>
        <dbReference type="ARBA" id="ARBA00019695"/>
    </source>
</evidence>
<dbReference type="PANTHER" id="PTHR12434">
    <property type="entry name" value="MEDIATOR OF RNA POLYMERASE II TRANSCRIPTION SUBUNIT 22"/>
    <property type="match status" value="1"/>
</dbReference>
<keyword evidence="10" id="KW-1185">Reference proteome</keyword>
<organism evidence="10 11">
    <name type="scientific">Plectus sambesii</name>
    <dbReference type="NCBI Taxonomy" id="2011161"/>
    <lineage>
        <taxon>Eukaryota</taxon>
        <taxon>Metazoa</taxon>
        <taxon>Ecdysozoa</taxon>
        <taxon>Nematoda</taxon>
        <taxon>Chromadorea</taxon>
        <taxon>Plectida</taxon>
        <taxon>Plectina</taxon>
        <taxon>Plectoidea</taxon>
        <taxon>Plectidae</taxon>
        <taxon>Plectus</taxon>
    </lineage>
</organism>
<dbReference type="GO" id="GO:0006357">
    <property type="term" value="P:regulation of transcription by RNA polymerase II"/>
    <property type="evidence" value="ECO:0007669"/>
    <property type="project" value="InterPro"/>
</dbReference>
<keyword evidence="5" id="KW-0804">Transcription</keyword>
<evidence type="ECO:0000256" key="2">
    <source>
        <dbReference type="ARBA" id="ARBA00005942"/>
    </source>
</evidence>
<protein>
    <recommendedName>
        <fullName evidence="3">Mediator of RNA polymerase II transcription subunit 22</fullName>
    </recommendedName>
    <alternativeName>
        <fullName evidence="8">Mediator complex subunit 22</fullName>
    </alternativeName>
</protein>
<keyword evidence="6" id="KW-0539">Nucleus</keyword>
<comment type="function">
    <text evidence="7">Component of the Mediator complex, a coactivator involved in the regulated transcription of nearly all RNA polymerase II-dependent genes. Mediator functions as a bridge to convey information from gene-specific regulatory proteins to the basal RNA polymerase II transcription machinery. Mediator is recruited to promoters by direct interactions with regulatory proteins and serves as a scaffold for the assembly of a functional preinitiation complex with RNA polymerase II and the general transcription factors.</text>
</comment>
<evidence type="ECO:0000313" key="11">
    <source>
        <dbReference type="WBParaSite" id="PSAMB.scaffold2459size23100.g17843.t1"/>
    </source>
</evidence>
<dbReference type="InterPro" id="IPR009332">
    <property type="entry name" value="Med22"/>
</dbReference>
<evidence type="ECO:0000256" key="9">
    <source>
        <dbReference type="SAM" id="MobiDB-lite"/>
    </source>
</evidence>
<evidence type="ECO:0000256" key="8">
    <source>
        <dbReference type="ARBA" id="ARBA00031962"/>
    </source>
</evidence>
<keyword evidence="4" id="KW-0805">Transcription regulation</keyword>
<accession>A0A914VV32</accession>
<dbReference type="Pfam" id="PF06179">
    <property type="entry name" value="Med22"/>
    <property type="match status" value="1"/>
</dbReference>
<dbReference type="WBParaSite" id="PSAMB.scaffold2459size23100.g17843.t1">
    <property type="protein sequence ID" value="PSAMB.scaffold2459size23100.g17843.t1"/>
    <property type="gene ID" value="PSAMB.scaffold2459size23100.g17843"/>
</dbReference>
<evidence type="ECO:0000256" key="7">
    <source>
        <dbReference type="ARBA" id="ARBA00025687"/>
    </source>
</evidence>
<dbReference type="Proteomes" id="UP000887566">
    <property type="component" value="Unplaced"/>
</dbReference>
<dbReference type="GO" id="GO:0016592">
    <property type="term" value="C:mediator complex"/>
    <property type="evidence" value="ECO:0007669"/>
    <property type="project" value="InterPro"/>
</dbReference>
<dbReference type="AlphaFoldDB" id="A0A914VV32"/>